<comment type="catalytic activity">
    <reaction evidence="1">
        <text>Thiol-dependent hydrolysis of ester, thioester, amide, peptide and isopeptide bonds formed by the C-terminal Gly of ubiquitin (a 76-residue protein attached to proteins as an intracellular targeting signal).</text>
        <dbReference type="EC" id="3.4.19.12"/>
    </reaction>
</comment>
<dbReference type="PROSITE" id="PS50330">
    <property type="entry name" value="UIM"/>
    <property type="match status" value="1"/>
</dbReference>
<evidence type="ECO:0000313" key="17">
    <source>
        <dbReference type="Proteomes" id="UP000218811"/>
    </source>
</evidence>
<evidence type="ECO:0000259" key="15">
    <source>
        <dbReference type="PROSITE" id="PS50957"/>
    </source>
</evidence>
<evidence type="ECO:0000256" key="1">
    <source>
        <dbReference type="ARBA" id="ARBA00000707"/>
    </source>
</evidence>
<feature type="compositionally biased region" description="Low complexity" evidence="14">
    <location>
        <begin position="206"/>
        <end position="228"/>
    </location>
</feature>
<evidence type="ECO:0000256" key="12">
    <source>
        <dbReference type="PROSITE-ProRule" id="PRU00331"/>
    </source>
</evidence>
<evidence type="ECO:0000256" key="6">
    <source>
        <dbReference type="ARBA" id="ARBA00022801"/>
    </source>
</evidence>
<dbReference type="Proteomes" id="UP000218811">
    <property type="component" value="Unassembled WGS sequence"/>
</dbReference>
<evidence type="ECO:0000313" key="16">
    <source>
        <dbReference type="EMBL" id="PCH43396.1"/>
    </source>
</evidence>
<feature type="region of interest" description="Disordered" evidence="14">
    <location>
        <begin position="204"/>
        <end position="228"/>
    </location>
</feature>
<feature type="coiled-coil region" evidence="13">
    <location>
        <begin position="313"/>
        <end position="340"/>
    </location>
</feature>
<evidence type="ECO:0000256" key="13">
    <source>
        <dbReference type="SAM" id="Coils"/>
    </source>
</evidence>
<dbReference type="GO" id="GO:0006508">
    <property type="term" value="P:proteolysis"/>
    <property type="evidence" value="ECO:0007669"/>
    <property type="project" value="UniProtKB-KW"/>
</dbReference>
<dbReference type="InterPro" id="IPR033865">
    <property type="entry name" value="Ataxin-3"/>
</dbReference>
<dbReference type="EC" id="3.4.19.12" evidence="3"/>
<dbReference type="Gene3D" id="3.90.70.40">
    <property type="match status" value="1"/>
</dbReference>
<dbReference type="Pfam" id="PF02099">
    <property type="entry name" value="Josephin"/>
    <property type="match status" value="1"/>
</dbReference>
<evidence type="ECO:0000256" key="5">
    <source>
        <dbReference type="ARBA" id="ARBA00022786"/>
    </source>
</evidence>
<dbReference type="EMBL" id="KB468146">
    <property type="protein sequence ID" value="PCH43396.1"/>
    <property type="molecule type" value="Genomic_DNA"/>
</dbReference>
<feature type="domain" description="Josephin" evidence="15">
    <location>
        <begin position="8"/>
        <end position="193"/>
    </location>
</feature>
<dbReference type="PANTHER" id="PTHR14159:SF0">
    <property type="entry name" value="ATAXIN-3-RELATED"/>
    <property type="match status" value="1"/>
</dbReference>
<dbReference type="PROSITE" id="PS50957">
    <property type="entry name" value="JOSEPHIN"/>
    <property type="match status" value="1"/>
</dbReference>
<evidence type="ECO:0000256" key="11">
    <source>
        <dbReference type="PIRSR" id="PIRSR633865-1"/>
    </source>
</evidence>
<protein>
    <recommendedName>
        <fullName evidence="3">ubiquitinyl hydrolase 1</fullName>
        <ecNumber evidence="3">3.4.19.12</ecNumber>
    </recommendedName>
</protein>
<dbReference type="GO" id="GO:0016579">
    <property type="term" value="P:protein deubiquitination"/>
    <property type="evidence" value="ECO:0007669"/>
    <property type="project" value="InterPro"/>
</dbReference>
<name>A0A2H3JMH2_WOLCO</name>
<dbReference type="GO" id="GO:0005634">
    <property type="term" value="C:nucleus"/>
    <property type="evidence" value="ECO:0007669"/>
    <property type="project" value="UniProtKB-SubCell"/>
</dbReference>
<evidence type="ECO:0000256" key="2">
    <source>
        <dbReference type="ARBA" id="ARBA00004123"/>
    </source>
</evidence>
<dbReference type="SMART" id="SM01246">
    <property type="entry name" value="Josephin"/>
    <property type="match status" value="1"/>
</dbReference>
<keyword evidence="9" id="KW-0804">Transcription</keyword>
<keyword evidence="7" id="KW-0788">Thiol protease</keyword>
<gene>
    <name evidence="16" type="ORF">WOLCODRAFT_138314</name>
</gene>
<evidence type="ECO:0000256" key="10">
    <source>
        <dbReference type="ARBA" id="ARBA00023242"/>
    </source>
</evidence>
<dbReference type="InterPro" id="IPR006155">
    <property type="entry name" value="Josephin"/>
</dbReference>
<evidence type="ECO:0000256" key="8">
    <source>
        <dbReference type="ARBA" id="ARBA00023015"/>
    </source>
</evidence>
<feature type="region of interest" description="Disordered" evidence="14">
    <location>
        <begin position="428"/>
        <end position="504"/>
    </location>
</feature>
<evidence type="ECO:0000256" key="3">
    <source>
        <dbReference type="ARBA" id="ARBA00012759"/>
    </source>
</evidence>
<keyword evidence="5" id="KW-0833">Ubl conjugation pathway</keyword>
<feature type="active site" description="Proton acceptor" evidence="11">
    <location>
        <position position="118"/>
    </location>
</feature>
<dbReference type="Gene3D" id="1.10.287.10">
    <property type="entry name" value="S15/NS1, RNA-binding"/>
    <property type="match status" value="1"/>
</dbReference>
<dbReference type="SMART" id="SM00726">
    <property type="entry name" value="UIM"/>
    <property type="match status" value="3"/>
</dbReference>
<dbReference type="STRING" id="742152.A0A2H3JMH2"/>
<keyword evidence="13" id="KW-0175">Coiled coil</keyword>
<dbReference type="Gene3D" id="6.10.140.100">
    <property type="match status" value="1"/>
</dbReference>
<feature type="compositionally biased region" description="Pro residues" evidence="14">
    <location>
        <begin position="435"/>
        <end position="444"/>
    </location>
</feature>
<keyword evidence="4" id="KW-0645">Protease</keyword>
<feature type="active site" evidence="11">
    <location>
        <position position="147"/>
    </location>
</feature>
<dbReference type="OMA" id="YAQRELW"/>
<reference evidence="16 17" key="1">
    <citation type="journal article" date="2012" name="Science">
        <title>The Paleozoic origin of enzymatic lignin decomposition reconstructed from 31 fungal genomes.</title>
        <authorList>
            <person name="Floudas D."/>
            <person name="Binder M."/>
            <person name="Riley R."/>
            <person name="Barry K."/>
            <person name="Blanchette R.A."/>
            <person name="Henrissat B."/>
            <person name="Martinez A.T."/>
            <person name="Otillar R."/>
            <person name="Spatafora J.W."/>
            <person name="Yadav J.S."/>
            <person name="Aerts A."/>
            <person name="Benoit I."/>
            <person name="Boyd A."/>
            <person name="Carlson A."/>
            <person name="Copeland A."/>
            <person name="Coutinho P.M."/>
            <person name="de Vries R.P."/>
            <person name="Ferreira P."/>
            <person name="Findley K."/>
            <person name="Foster B."/>
            <person name="Gaskell J."/>
            <person name="Glotzer D."/>
            <person name="Gorecki P."/>
            <person name="Heitman J."/>
            <person name="Hesse C."/>
            <person name="Hori C."/>
            <person name="Igarashi K."/>
            <person name="Jurgens J.A."/>
            <person name="Kallen N."/>
            <person name="Kersten P."/>
            <person name="Kohler A."/>
            <person name="Kuees U."/>
            <person name="Kumar T.K.A."/>
            <person name="Kuo A."/>
            <person name="LaButti K."/>
            <person name="Larrondo L.F."/>
            <person name="Lindquist E."/>
            <person name="Ling A."/>
            <person name="Lombard V."/>
            <person name="Lucas S."/>
            <person name="Lundell T."/>
            <person name="Martin R."/>
            <person name="McLaughlin D.J."/>
            <person name="Morgenstern I."/>
            <person name="Morin E."/>
            <person name="Murat C."/>
            <person name="Nagy L.G."/>
            <person name="Nolan M."/>
            <person name="Ohm R.A."/>
            <person name="Patyshakuliyeva A."/>
            <person name="Rokas A."/>
            <person name="Ruiz-Duenas F.J."/>
            <person name="Sabat G."/>
            <person name="Salamov A."/>
            <person name="Samejima M."/>
            <person name="Schmutz J."/>
            <person name="Slot J.C."/>
            <person name="St John F."/>
            <person name="Stenlid J."/>
            <person name="Sun H."/>
            <person name="Sun S."/>
            <person name="Syed K."/>
            <person name="Tsang A."/>
            <person name="Wiebenga A."/>
            <person name="Young D."/>
            <person name="Pisabarro A."/>
            <person name="Eastwood D.C."/>
            <person name="Martin F."/>
            <person name="Cullen D."/>
            <person name="Grigoriev I.V."/>
            <person name="Hibbett D.S."/>
        </authorList>
    </citation>
    <scope>NUCLEOTIDE SEQUENCE [LARGE SCALE GENOMIC DNA]</scope>
    <source>
        <strain evidence="16 17">MD-104</strain>
    </source>
</reference>
<dbReference type="GO" id="GO:0004843">
    <property type="term" value="F:cysteine-type deubiquitinase activity"/>
    <property type="evidence" value="ECO:0007669"/>
    <property type="project" value="UniProtKB-EC"/>
</dbReference>
<keyword evidence="17" id="KW-1185">Reference proteome</keyword>
<sequence length="504" mass="54884">MHSIDDVIPHIYHEKQEPGSMLCAQHALNSLLQGSYFTPPDLSAIAQTLDEQEAGYDDDSLGQSSMNMDDTGFFSVQVLERALQVWGLTLVRWRSERMRPYQNHPHTQLAFILNLHQHWYTLRRFGAASPNPTLEADSGMAHWFNLNSSLEAPEWVSKTYLGMVLQQAETEGYSVFAVVQEDSAAPLALPRAAADHIAATIPEPTSYSGARPSSARAASAQAVPRASAPAGFEDEDMELQAALQASLMSQGLGFPTTPAPVVPRAPASSSREPFSGRQGQLANSAVIPPHHFTEDFDEDADISGNDAAPDPVAASLARNRAFLEQMRREQEAALRESYEEEVARFGPAALRRGRGAHGDDSDDGELRRAIAESEAIARRAGLRGPDDELDDEPPVVPPLPAAAVHDALRVYDDEDAELQAALRASLESMPEGFVIPPPPSPPPASRSLPPASVPAPPPIQQRRSFQSESDDTTETETESEAEPPQAEQLSMEEIRRRRLARFGG</sequence>
<accession>A0A2H3JMH2</accession>
<feature type="compositionally biased region" description="Acidic residues" evidence="14">
    <location>
        <begin position="468"/>
        <end position="481"/>
    </location>
</feature>
<proteinExistence type="predicted"/>
<comment type="caution">
    <text evidence="12">Lacks conserved residue(s) required for the propagation of feature annotation.</text>
</comment>
<evidence type="ECO:0000256" key="14">
    <source>
        <dbReference type="SAM" id="MobiDB-lite"/>
    </source>
</evidence>
<dbReference type="OrthoDB" id="10063692at2759"/>
<feature type="active site" description="Nucleophile" evidence="11">
    <location>
        <position position="23"/>
    </location>
</feature>
<keyword evidence="8" id="KW-0805">Transcription regulation</keyword>
<dbReference type="AlphaFoldDB" id="A0A2H3JMH2"/>
<evidence type="ECO:0000256" key="7">
    <source>
        <dbReference type="ARBA" id="ARBA00022807"/>
    </source>
</evidence>
<dbReference type="InterPro" id="IPR003903">
    <property type="entry name" value="UIM_dom"/>
</dbReference>
<dbReference type="PRINTS" id="PR01233">
    <property type="entry name" value="JOSEPHIN"/>
</dbReference>
<dbReference type="PANTHER" id="PTHR14159">
    <property type="entry name" value="ATAXIN-3-RELATED"/>
    <property type="match status" value="1"/>
</dbReference>
<keyword evidence="6" id="KW-0378">Hydrolase</keyword>
<comment type="subcellular location">
    <subcellularLocation>
        <location evidence="2">Nucleus</location>
    </subcellularLocation>
</comment>
<keyword evidence="10" id="KW-0539">Nucleus</keyword>
<organism evidence="16 17">
    <name type="scientific">Wolfiporia cocos (strain MD-104)</name>
    <name type="common">Brown rot fungus</name>
    <dbReference type="NCBI Taxonomy" id="742152"/>
    <lineage>
        <taxon>Eukaryota</taxon>
        <taxon>Fungi</taxon>
        <taxon>Dikarya</taxon>
        <taxon>Basidiomycota</taxon>
        <taxon>Agaricomycotina</taxon>
        <taxon>Agaricomycetes</taxon>
        <taxon>Polyporales</taxon>
        <taxon>Phaeolaceae</taxon>
        <taxon>Wolfiporia</taxon>
    </lineage>
</organism>
<evidence type="ECO:0000256" key="4">
    <source>
        <dbReference type="ARBA" id="ARBA00022670"/>
    </source>
</evidence>
<evidence type="ECO:0000256" key="9">
    <source>
        <dbReference type="ARBA" id="ARBA00023163"/>
    </source>
</evidence>